<keyword evidence="4" id="KW-1185">Reference proteome</keyword>
<feature type="region of interest" description="Disordered" evidence="1">
    <location>
        <begin position="172"/>
        <end position="194"/>
    </location>
</feature>
<evidence type="ECO:0008006" key="5">
    <source>
        <dbReference type="Google" id="ProtNLM"/>
    </source>
</evidence>
<evidence type="ECO:0000313" key="4">
    <source>
        <dbReference type="Proteomes" id="UP000012040"/>
    </source>
</evidence>
<feature type="transmembrane region" description="Helical" evidence="2">
    <location>
        <begin position="69"/>
        <end position="90"/>
    </location>
</feature>
<proteinExistence type="predicted"/>
<dbReference type="RefSeq" id="WP_015468953.1">
    <property type="nucleotide sequence ID" value="NC_020813.1"/>
</dbReference>
<dbReference type="PATRIC" id="fig|1184267.3.peg.245"/>
<dbReference type="HOGENOM" id="CLU_083853_2_1_7"/>
<gene>
    <name evidence="3" type="ORF">A11Q_243</name>
</gene>
<dbReference type="PANTHER" id="PTHR36109">
    <property type="entry name" value="MEMBRANE PROTEIN-RELATED"/>
    <property type="match status" value="1"/>
</dbReference>
<reference evidence="3 4" key="1">
    <citation type="journal article" date="2013" name="ISME J.">
        <title>By their genes ye shall know them: genomic signatures of predatory bacteria.</title>
        <authorList>
            <person name="Pasternak Z."/>
            <person name="Pietrokovski S."/>
            <person name="Rotem O."/>
            <person name="Gophna U."/>
            <person name="Lurie-Weinberger M.N."/>
            <person name="Jurkevitch E."/>
        </authorList>
    </citation>
    <scope>NUCLEOTIDE SEQUENCE [LARGE SCALE GENOMIC DNA]</scope>
    <source>
        <strain evidence="3 4">JSS</strain>
    </source>
</reference>
<evidence type="ECO:0000256" key="1">
    <source>
        <dbReference type="SAM" id="MobiDB-lite"/>
    </source>
</evidence>
<dbReference type="AlphaFoldDB" id="M4V5L2"/>
<dbReference type="KEGG" id="bex:A11Q_243"/>
<dbReference type="Proteomes" id="UP000012040">
    <property type="component" value="Chromosome"/>
</dbReference>
<protein>
    <recommendedName>
        <fullName evidence="5">General stress protein 17M-like domain-containing protein</fullName>
    </recommendedName>
</protein>
<keyword evidence="2" id="KW-1133">Transmembrane helix</keyword>
<evidence type="ECO:0000256" key="2">
    <source>
        <dbReference type="SAM" id="Phobius"/>
    </source>
</evidence>
<accession>M4V5L2</accession>
<evidence type="ECO:0000313" key="3">
    <source>
        <dbReference type="EMBL" id="AGH94463.1"/>
    </source>
</evidence>
<keyword evidence="2" id="KW-0812">Transmembrane</keyword>
<organism evidence="3 4">
    <name type="scientific">Pseudobdellovibrio exovorus JSS</name>
    <dbReference type="NCBI Taxonomy" id="1184267"/>
    <lineage>
        <taxon>Bacteria</taxon>
        <taxon>Pseudomonadati</taxon>
        <taxon>Bdellovibrionota</taxon>
        <taxon>Bdellovibrionia</taxon>
        <taxon>Bdellovibrionales</taxon>
        <taxon>Pseudobdellovibrionaceae</taxon>
        <taxon>Pseudobdellovibrio</taxon>
    </lineage>
</organism>
<sequence>MAKKLEQDDKKAVFGIYPSRSALEAGVNRLKADGFFSADISVLMPNKEGSQKFAHDNSTKAPEGATTGAGAGLVVGGALGWLVGIGSLAIPGVGPLIAAGPIVALLAGAGTGAAVGGIAGGLVGFGIPEYEAKRYAGYINDGGILLSVHTSNADEIKKAKMILEQTGATDISTNDEVNNKSVKETRAEKDRTRV</sequence>
<feature type="transmembrane region" description="Helical" evidence="2">
    <location>
        <begin position="102"/>
        <end position="125"/>
    </location>
</feature>
<dbReference type="InterPro" id="IPR052948">
    <property type="entry name" value="Low_temp-induced_all0457"/>
</dbReference>
<dbReference type="eggNOG" id="COG3861">
    <property type="taxonomic scope" value="Bacteria"/>
</dbReference>
<keyword evidence="2" id="KW-0472">Membrane</keyword>
<dbReference type="STRING" id="1184267.A11Q_243"/>
<dbReference type="EMBL" id="CP003537">
    <property type="protein sequence ID" value="AGH94463.1"/>
    <property type="molecule type" value="Genomic_DNA"/>
</dbReference>
<feature type="compositionally biased region" description="Basic and acidic residues" evidence="1">
    <location>
        <begin position="177"/>
        <end position="194"/>
    </location>
</feature>
<dbReference type="OrthoDB" id="283502at2"/>
<dbReference type="PANTHER" id="PTHR36109:SF2">
    <property type="entry name" value="MEMBRANE PROTEIN"/>
    <property type="match status" value="1"/>
</dbReference>
<name>M4V5L2_9BACT</name>